<dbReference type="Gene3D" id="3.30.70.270">
    <property type="match status" value="1"/>
</dbReference>
<dbReference type="GO" id="GO:0052621">
    <property type="term" value="F:diguanylate cyclase activity"/>
    <property type="evidence" value="ECO:0007669"/>
    <property type="project" value="UniProtKB-EC"/>
</dbReference>
<dbReference type="NCBIfam" id="TIGR00254">
    <property type="entry name" value="GGDEF"/>
    <property type="match status" value="1"/>
</dbReference>
<proteinExistence type="predicted"/>
<dbReference type="PROSITE" id="PS50113">
    <property type="entry name" value="PAC"/>
    <property type="match status" value="1"/>
</dbReference>
<dbReference type="EC" id="2.7.7.65" evidence="1"/>
<keyword evidence="7" id="KW-1185">Reference proteome</keyword>
<dbReference type="STRING" id="563040.Saut_2036"/>
<dbReference type="InterPro" id="IPR001610">
    <property type="entry name" value="PAC"/>
</dbReference>
<keyword evidence="3" id="KW-0812">Transmembrane</keyword>
<dbReference type="KEGG" id="sua:Saut_2036"/>
<dbReference type="OrthoDB" id="9772835at2"/>
<dbReference type="PANTHER" id="PTHR45138:SF9">
    <property type="entry name" value="DIGUANYLATE CYCLASE DGCM-RELATED"/>
    <property type="match status" value="1"/>
</dbReference>
<dbReference type="SUPFAM" id="SSF55073">
    <property type="entry name" value="Nucleotide cyclase"/>
    <property type="match status" value="1"/>
</dbReference>
<dbReference type="Gene3D" id="3.30.450.20">
    <property type="entry name" value="PAS domain"/>
    <property type="match status" value="1"/>
</dbReference>
<evidence type="ECO:0000256" key="2">
    <source>
        <dbReference type="ARBA" id="ARBA00034247"/>
    </source>
</evidence>
<evidence type="ECO:0000259" key="4">
    <source>
        <dbReference type="PROSITE" id="PS50113"/>
    </source>
</evidence>
<dbReference type="InterPro" id="IPR000700">
    <property type="entry name" value="PAS-assoc_C"/>
</dbReference>
<gene>
    <name evidence="6" type="ordered locus">Saut_2036</name>
</gene>
<dbReference type="InterPro" id="IPR013655">
    <property type="entry name" value="PAS_fold_3"/>
</dbReference>
<dbReference type="PROSITE" id="PS50887">
    <property type="entry name" value="GGDEF"/>
    <property type="match status" value="1"/>
</dbReference>
<dbReference type="FunFam" id="3.30.70.270:FF:000001">
    <property type="entry name" value="Diguanylate cyclase domain protein"/>
    <property type="match status" value="1"/>
</dbReference>
<keyword evidence="3" id="KW-0472">Membrane</keyword>
<dbReference type="Pfam" id="PF08447">
    <property type="entry name" value="PAS_3"/>
    <property type="match status" value="1"/>
</dbReference>
<dbReference type="HOGENOM" id="CLU_441391_0_0_7"/>
<dbReference type="InterPro" id="IPR043128">
    <property type="entry name" value="Rev_trsase/Diguanyl_cyclase"/>
</dbReference>
<dbReference type="InterPro" id="IPR000160">
    <property type="entry name" value="GGDEF_dom"/>
</dbReference>
<dbReference type="GO" id="GO:1902201">
    <property type="term" value="P:negative regulation of bacterial-type flagellum-dependent cell motility"/>
    <property type="evidence" value="ECO:0007669"/>
    <property type="project" value="TreeGrafter"/>
</dbReference>
<comment type="catalytic activity">
    <reaction evidence="2">
        <text>2 GTP = 3',3'-c-di-GMP + 2 diphosphate</text>
        <dbReference type="Rhea" id="RHEA:24898"/>
        <dbReference type="ChEBI" id="CHEBI:33019"/>
        <dbReference type="ChEBI" id="CHEBI:37565"/>
        <dbReference type="ChEBI" id="CHEBI:58805"/>
        <dbReference type="EC" id="2.7.7.65"/>
    </reaction>
</comment>
<accession>E0URR5</accession>
<protein>
    <recommendedName>
        <fullName evidence="1">diguanylate cyclase</fullName>
        <ecNumber evidence="1">2.7.7.65</ecNumber>
    </recommendedName>
</protein>
<evidence type="ECO:0000256" key="1">
    <source>
        <dbReference type="ARBA" id="ARBA00012528"/>
    </source>
</evidence>
<dbReference type="EMBL" id="CP002205">
    <property type="protein sequence ID" value="ADN10079.1"/>
    <property type="molecule type" value="Genomic_DNA"/>
</dbReference>
<feature type="domain" description="PAC" evidence="4">
    <location>
        <begin position="268"/>
        <end position="321"/>
    </location>
</feature>
<feature type="transmembrane region" description="Helical" evidence="3">
    <location>
        <begin position="151"/>
        <end position="173"/>
    </location>
</feature>
<dbReference type="PANTHER" id="PTHR45138">
    <property type="entry name" value="REGULATORY COMPONENTS OF SENSORY TRANSDUCTION SYSTEM"/>
    <property type="match status" value="1"/>
</dbReference>
<dbReference type="AlphaFoldDB" id="E0URR5"/>
<feature type="transmembrane region" description="Helical" evidence="3">
    <location>
        <begin position="7"/>
        <end position="27"/>
    </location>
</feature>
<evidence type="ECO:0000313" key="6">
    <source>
        <dbReference type="EMBL" id="ADN10079.1"/>
    </source>
</evidence>
<dbReference type="GO" id="GO:0043709">
    <property type="term" value="P:cell adhesion involved in single-species biofilm formation"/>
    <property type="evidence" value="ECO:0007669"/>
    <property type="project" value="TreeGrafter"/>
</dbReference>
<evidence type="ECO:0000256" key="3">
    <source>
        <dbReference type="SAM" id="Phobius"/>
    </source>
</evidence>
<dbReference type="InterPro" id="IPR050469">
    <property type="entry name" value="Diguanylate_Cyclase"/>
</dbReference>
<keyword evidence="3" id="KW-1133">Transmembrane helix</keyword>
<dbReference type="Pfam" id="PF00990">
    <property type="entry name" value="GGDEF"/>
    <property type="match status" value="1"/>
</dbReference>
<dbReference type="Pfam" id="PF13188">
    <property type="entry name" value="PAS_8"/>
    <property type="match status" value="1"/>
</dbReference>
<dbReference type="SUPFAM" id="SSF55785">
    <property type="entry name" value="PYP-like sensor domain (PAS domain)"/>
    <property type="match status" value="1"/>
</dbReference>
<reference evidence="7" key="1">
    <citation type="journal article" date="2010" name="Stand. Genomic Sci.">
        <title>Complete genome sequence of Sulfurimonas autotrophica type strain (OK10).</title>
        <authorList>
            <person name="Sikorski J."/>
            <person name="Munk C."/>
            <person name="Lapidus A."/>
            <person name="Djao O."/>
            <person name="Lucas S."/>
            <person name="Glavina Del Rio T."/>
            <person name="Nolan M."/>
            <person name="Tice H."/>
            <person name="Han C."/>
            <person name="Cheng J."/>
            <person name="Tapia R."/>
            <person name="Goodwin L."/>
            <person name="Pitluck S."/>
            <person name="Liolios K."/>
            <person name="Ivanova N."/>
            <person name="Mavromatis K."/>
            <person name="Mikhailova N."/>
            <person name="Pati A."/>
            <person name="Sims D."/>
            <person name="Meincke L."/>
            <person name="Brettin T."/>
            <person name="Detter J."/>
            <person name="Chen A."/>
            <person name="Palaniappan K."/>
            <person name="Land M."/>
            <person name="Hauser L."/>
            <person name="Chang Y."/>
            <person name="Jeffries C."/>
            <person name="Rohde M."/>
            <person name="Lang E."/>
            <person name="Spring S."/>
            <person name="Goker M."/>
            <person name="Woyke T."/>
            <person name="Bristow J."/>
            <person name="Eisen J."/>
            <person name="Markowitz V."/>
            <person name="Hugenholtz P."/>
            <person name="Kyrpides N."/>
            <person name="Klenk H."/>
        </authorList>
    </citation>
    <scope>NUCLEOTIDE SEQUENCE [LARGE SCALE GENOMIC DNA]</scope>
    <source>
        <strain evidence="7">ATCC BAA-671 / DSM 16294 / JCM 11897 / OK10</strain>
    </source>
</reference>
<dbReference type="NCBIfam" id="TIGR00229">
    <property type="entry name" value="sensory_box"/>
    <property type="match status" value="1"/>
</dbReference>
<evidence type="ECO:0000313" key="7">
    <source>
        <dbReference type="Proteomes" id="UP000007803"/>
    </source>
</evidence>
<feature type="domain" description="GGDEF" evidence="5">
    <location>
        <begin position="481"/>
        <end position="618"/>
    </location>
</feature>
<dbReference type="CDD" id="cd01949">
    <property type="entry name" value="GGDEF"/>
    <property type="match status" value="1"/>
</dbReference>
<organism evidence="6 7">
    <name type="scientific">Sulfurimonas autotrophica (strain ATCC BAA-671 / DSM 16294 / JCM 11897 / OK10)</name>
    <dbReference type="NCBI Taxonomy" id="563040"/>
    <lineage>
        <taxon>Bacteria</taxon>
        <taxon>Pseudomonadati</taxon>
        <taxon>Campylobacterota</taxon>
        <taxon>Epsilonproteobacteria</taxon>
        <taxon>Campylobacterales</taxon>
        <taxon>Sulfurimonadaceae</taxon>
        <taxon>Sulfurimonas</taxon>
    </lineage>
</organism>
<dbReference type="InterPro" id="IPR035965">
    <property type="entry name" value="PAS-like_dom_sf"/>
</dbReference>
<dbReference type="Proteomes" id="UP000007803">
    <property type="component" value="Chromosome"/>
</dbReference>
<dbReference type="SMART" id="SM00091">
    <property type="entry name" value="PAS"/>
    <property type="match status" value="1"/>
</dbReference>
<dbReference type="InterPro" id="IPR000014">
    <property type="entry name" value="PAS"/>
</dbReference>
<name>E0URR5_SULAO</name>
<dbReference type="CDD" id="cd00130">
    <property type="entry name" value="PAS"/>
    <property type="match status" value="1"/>
</dbReference>
<dbReference type="SMART" id="SM00086">
    <property type="entry name" value="PAC"/>
    <property type="match status" value="2"/>
</dbReference>
<dbReference type="RefSeq" id="WP_013327832.1">
    <property type="nucleotide sequence ID" value="NC_014506.1"/>
</dbReference>
<evidence type="ECO:0000259" key="5">
    <source>
        <dbReference type="PROSITE" id="PS50887"/>
    </source>
</evidence>
<dbReference type="SMART" id="SM00267">
    <property type="entry name" value="GGDEF"/>
    <property type="match status" value="1"/>
</dbReference>
<sequence length="619" mass="73006">MKNSKNKFFMIGIIILLVWVFIEAYFYSIAVDAQKNYTNDLLKQAQSHYNEINNIRNLPENIKNLYVKKNNEFVKVDPDLLVHSLLKKYQQSGFYYTVTDDTENNLDKSPSKYIYSIDKKTKRLKYFYDGIALDMDAAFYIDRMNSVWLKFFLVSLLFTTFTFTLIFLIRFLAIKSVSYRRLSNTLEDKVKEQTQKLDLAFEGAGLGYWHWNIQTHEHEVDERWLQMLGLEADEVSKHESDWESRVHPFDYTRIMPIIQRAIKKKKPYVVEFRMLHRNGEYVWIQSSGAVTKVDENGDALELSGTHQEISKRKKLEQVHAKNELYLKTLYEKNPNIIIISTGKKIIQANEAFFHFFKEYASLEEFKQEYNCICHFFSPSKYEDTITSGEGEWIDDVLKAKEPMVRIYYLGQEYYFSVYVKKIYEENAMHVMATFNDITDLYKLRHEYEELSIKDALTSIYNRRYFNTIFPRELNRAKRAQESFCFAIMDVDHFKLYNDNYGHDGGDEVLKKITAKIEELTQRSNEFFFRLGGEEFGFICSALTKEEVLKNIENMCKAVEDLEIEHLYNKPYGVISISVGICFSSDVSKSDVKNIYKNADEALYEAKEKGRNRVVLVENC</sequence>
<dbReference type="eggNOG" id="COG3706">
    <property type="taxonomic scope" value="Bacteria"/>
</dbReference>
<dbReference type="GO" id="GO:0005886">
    <property type="term" value="C:plasma membrane"/>
    <property type="evidence" value="ECO:0007669"/>
    <property type="project" value="TreeGrafter"/>
</dbReference>
<dbReference type="InterPro" id="IPR029787">
    <property type="entry name" value="Nucleotide_cyclase"/>
</dbReference>